<dbReference type="PROSITE" id="PS01227">
    <property type="entry name" value="UPF0012"/>
    <property type="match status" value="1"/>
</dbReference>
<evidence type="ECO:0000256" key="1">
    <source>
        <dbReference type="ARBA" id="ARBA00022801"/>
    </source>
</evidence>
<evidence type="ECO:0000259" key="2">
    <source>
        <dbReference type="PROSITE" id="PS50263"/>
    </source>
</evidence>
<dbReference type="Pfam" id="PF00795">
    <property type="entry name" value="CN_hydrolase"/>
    <property type="match status" value="1"/>
</dbReference>
<organism evidence="3 4">
    <name type="scientific">Ustilago trichophora</name>
    <dbReference type="NCBI Taxonomy" id="86804"/>
    <lineage>
        <taxon>Eukaryota</taxon>
        <taxon>Fungi</taxon>
        <taxon>Dikarya</taxon>
        <taxon>Basidiomycota</taxon>
        <taxon>Ustilaginomycotina</taxon>
        <taxon>Ustilaginomycetes</taxon>
        <taxon>Ustilaginales</taxon>
        <taxon>Ustilaginaceae</taxon>
        <taxon>Ustilago</taxon>
    </lineage>
</organism>
<keyword evidence="4" id="KW-1185">Reference proteome</keyword>
<evidence type="ECO:0000313" key="4">
    <source>
        <dbReference type="Proteomes" id="UP000324022"/>
    </source>
</evidence>
<protein>
    <submittedName>
        <fullName evidence="3">Probable NIT2 - nitrilase</fullName>
    </submittedName>
</protein>
<dbReference type="OrthoDB" id="10250282at2759"/>
<accession>A0A5C3ECZ9</accession>
<evidence type="ECO:0000313" key="3">
    <source>
        <dbReference type="EMBL" id="SPO28412.1"/>
    </source>
</evidence>
<keyword evidence="1" id="KW-0378">Hydrolase</keyword>
<sequence length="290" mass="31723">MVLAAVAQLKSTGVIADNLAQSISIIRSAALAGAKAIFLPEATDFIAPTASVADLTRSNDNLNFVRGIQTAARESNVFVSVGIHEPPSAEQDAKDKAENQGRLRCYNTQLLIDGSGEILDKYRKLHLFDVDIKGGLKILESDSTIKGSKLLAPRQTAIGKVGLLTCYDLRFPEPSLALRRQGAQVITYPSAFTVRTGAAHWETLLRARAIETQSYVLAAAQVGAHDGTKRVSWGHAMIVDPWGSVIAQCPDIQPYKPTFCLADIDLELLENTRQEMPLWEQRRDDIFPQL</sequence>
<dbReference type="InterPro" id="IPR003010">
    <property type="entry name" value="C-N_Hydrolase"/>
</dbReference>
<gene>
    <name evidence="3" type="ORF">UTRI_04809</name>
</gene>
<reference evidence="3 4" key="1">
    <citation type="submission" date="2018-03" db="EMBL/GenBank/DDBJ databases">
        <authorList>
            <person name="Guldener U."/>
        </authorList>
    </citation>
    <scope>NUCLEOTIDE SEQUENCE [LARGE SCALE GENOMIC DNA]</scope>
    <source>
        <strain evidence="3 4">NBRC100155</strain>
    </source>
</reference>
<dbReference type="EMBL" id="OOIN01000022">
    <property type="protein sequence ID" value="SPO28412.1"/>
    <property type="molecule type" value="Genomic_DNA"/>
</dbReference>
<dbReference type="PANTHER" id="PTHR23088:SF27">
    <property type="entry name" value="DEAMINATED GLUTATHIONE AMIDASE"/>
    <property type="match status" value="1"/>
</dbReference>
<dbReference type="GO" id="GO:0016811">
    <property type="term" value="F:hydrolase activity, acting on carbon-nitrogen (but not peptide) bonds, in linear amides"/>
    <property type="evidence" value="ECO:0007669"/>
    <property type="project" value="InterPro"/>
</dbReference>
<name>A0A5C3ECZ9_9BASI</name>
<dbReference type="PANTHER" id="PTHR23088">
    <property type="entry name" value="NITRILASE-RELATED"/>
    <property type="match status" value="1"/>
</dbReference>
<dbReference type="PROSITE" id="PS50263">
    <property type="entry name" value="CN_HYDROLASE"/>
    <property type="match status" value="1"/>
</dbReference>
<dbReference type="InterPro" id="IPR001110">
    <property type="entry name" value="UPF0012_CS"/>
</dbReference>
<dbReference type="InterPro" id="IPR045254">
    <property type="entry name" value="Nit1/2_C-N_Hydrolase"/>
</dbReference>
<dbReference type="Proteomes" id="UP000324022">
    <property type="component" value="Unassembled WGS sequence"/>
</dbReference>
<dbReference type="Gene3D" id="3.60.110.10">
    <property type="entry name" value="Carbon-nitrogen hydrolase"/>
    <property type="match status" value="1"/>
</dbReference>
<dbReference type="AlphaFoldDB" id="A0A5C3ECZ9"/>
<dbReference type="CDD" id="cd07572">
    <property type="entry name" value="nit"/>
    <property type="match status" value="1"/>
</dbReference>
<dbReference type="InterPro" id="IPR036526">
    <property type="entry name" value="C-N_Hydrolase_sf"/>
</dbReference>
<dbReference type="SUPFAM" id="SSF56317">
    <property type="entry name" value="Carbon-nitrogen hydrolase"/>
    <property type="match status" value="1"/>
</dbReference>
<proteinExistence type="predicted"/>
<feature type="domain" description="CN hydrolase" evidence="2">
    <location>
        <begin position="1"/>
        <end position="266"/>
    </location>
</feature>